<dbReference type="GO" id="GO:0016740">
    <property type="term" value="F:transferase activity"/>
    <property type="evidence" value="ECO:0007669"/>
    <property type="project" value="UniProtKB-KW"/>
</dbReference>
<dbReference type="EMBL" id="SLTU01000001">
    <property type="protein sequence ID" value="TDA76093.1"/>
    <property type="molecule type" value="Genomic_DNA"/>
</dbReference>
<name>A0A4R4GJ38_9BACT</name>
<proteinExistence type="predicted"/>
<reference evidence="1 2" key="1">
    <citation type="journal article" date="2019" name="Nat. Microbiol.">
        <title>Genomic variation and strain-specific functional adaptation in the human gut microbiome during early life.</title>
        <authorList>
            <person name="Vatanen T."/>
            <person name="Plichta D.R."/>
            <person name="Somani J."/>
            <person name="Munch P.C."/>
            <person name="Arthur T.D."/>
            <person name="Hall A.B."/>
            <person name="Rudolf S."/>
            <person name="Oakeley E.J."/>
            <person name="Ke X."/>
            <person name="Young R.A."/>
            <person name="Haiser H.J."/>
            <person name="Kolde R."/>
            <person name="Yassour M."/>
            <person name="Luopajarvi K."/>
            <person name="Siljander H."/>
            <person name="Virtanen S.M."/>
            <person name="Ilonen J."/>
            <person name="Uibo R."/>
            <person name="Tillmann V."/>
            <person name="Mokurov S."/>
            <person name="Dorshakova N."/>
            <person name="Porter J.A."/>
            <person name="McHardy A.C."/>
            <person name="Lahdesmaki H."/>
            <person name="Vlamakis H."/>
            <person name="Huttenhower C."/>
            <person name="Knip M."/>
            <person name="Xavier R.J."/>
        </authorList>
    </citation>
    <scope>NUCLEOTIDE SEQUENCE [LARGE SCALE GENOMIC DNA]</scope>
    <source>
        <strain evidence="1 2">RJX1047</strain>
    </source>
</reference>
<comment type="caution">
    <text evidence="1">The sequence shown here is derived from an EMBL/GenBank/DDBJ whole genome shotgun (WGS) entry which is preliminary data.</text>
</comment>
<dbReference type="Gene3D" id="3.40.630.30">
    <property type="match status" value="1"/>
</dbReference>
<keyword evidence="1" id="KW-0808">Transferase</keyword>
<protein>
    <submittedName>
        <fullName evidence="1">GNAT family N-acetyltransferase</fullName>
    </submittedName>
</protein>
<dbReference type="RefSeq" id="WP_132140509.1">
    <property type="nucleotide sequence ID" value="NZ_SLTU01000001.1"/>
</dbReference>
<dbReference type="Proteomes" id="UP000294527">
    <property type="component" value="Unassembled WGS sequence"/>
</dbReference>
<dbReference type="InterPro" id="IPR016181">
    <property type="entry name" value="Acyl_CoA_acyltransferase"/>
</dbReference>
<dbReference type="SUPFAM" id="SSF55729">
    <property type="entry name" value="Acyl-CoA N-acyltransferases (Nat)"/>
    <property type="match status" value="1"/>
</dbReference>
<evidence type="ECO:0000313" key="2">
    <source>
        <dbReference type="Proteomes" id="UP000294527"/>
    </source>
</evidence>
<organism evidence="1 2">
    <name type="scientific">Phocaeicola dorei</name>
    <dbReference type="NCBI Taxonomy" id="357276"/>
    <lineage>
        <taxon>Bacteria</taxon>
        <taxon>Pseudomonadati</taxon>
        <taxon>Bacteroidota</taxon>
        <taxon>Bacteroidia</taxon>
        <taxon>Bacteroidales</taxon>
        <taxon>Bacteroidaceae</taxon>
        <taxon>Phocaeicola</taxon>
    </lineage>
</organism>
<accession>A0A4R4GJ38</accession>
<gene>
    <name evidence="1" type="ORF">E1I98_06880</name>
</gene>
<evidence type="ECO:0000313" key="1">
    <source>
        <dbReference type="EMBL" id="TDA76093.1"/>
    </source>
</evidence>
<sequence length="246" mass="28530">MNTVDCTWELINLGVKTCEISFDKGEKDLSELLLRLEKDYKYKVVKAPVGDYANYSILSNNYYSFNESVIGVEKQFQTFVEEDKYIKYYLKRSTLLRIESVERMQSVLDKIDTSMFNTDRIALNPYFGCEVANRRYRNWICQEYNAESYLFEIEFNKQVVGFCLMKIDGSSVVYLLGGIYPSYKGLGVGLLIPLAPYLFAKNYEDIVLMKVTTHISSNNMEIVRCYTNLGYSITSIDYVFSKLVNL</sequence>
<dbReference type="AlphaFoldDB" id="A0A4R4GJ38"/>